<evidence type="ECO:0000313" key="2">
    <source>
        <dbReference type="Proteomes" id="UP000051836"/>
    </source>
</evidence>
<reference evidence="1 2" key="1">
    <citation type="submission" date="2015-10" db="EMBL/GenBank/DDBJ databases">
        <authorList>
            <person name="Gilbert D.G."/>
        </authorList>
    </citation>
    <scope>NUCLEOTIDE SEQUENCE [LARGE SCALE GENOMIC DNA]</scope>
    <source>
        <strain evidence="1">FVVF132</strain>
    </source>
</reference>
<name>A0A0Q3XBB3_AMAAE</name>
<dbReference type="EMBL" id="LMAW01000001">
    <property type="protein sequence ID" value="KQL61500.1"/>
    <property type="molecule type" value="Genomic_DNA"/>
</dbReference>
<dbReference type="Proteomes" id="UP000051836">
    <property type="component" value="Unassembled WGS sequence"/>
</dbReference>
<organism evidence="1 2">
    <name type="scientific">Amazona aestiva</name>
    <name type="common">Blue-fronted Amazon parrot</name>
    <dbReference type="NCBI Taxonomy" id="12930"/>
    <lineage>
        <taxon>Eukaryota</taxon>
        <taxon>Metazoa</taxon>
        <taxon>Chordata</taxon>
        <taxon>Craniata</taxon>
        <taxon>Vertebrata</taxon>
        <taxon>Euteleostomi</taxon>
        <taxon>Archelosauria</taxon>
        <taxon>Archosauria</taxon>
        <taxon>Dinosauria</taxon>
        <taxon>Saurischia</taxon>
        <taxon>Theropoda</taxon>
        <taxon>Coelurosauria</taxon>
        <taxon>Aves</taxon>
        <taxon>Neognathae</taxon>
        <taxon>Neoaves</taxon>
        <taxon>Telluraves</taxon>
        <taxon>Australaves</taxon>
        <taxon>Psittaciformes</taxon>
        <taxon>Psittacidae</taxon>
        <taxon>Amazona</taxon>
    </lineage>
</organism>
<evidence type="ECO:0000313" key="1">
    <source>
        <dbReference type="EMBL" id="KQL61500.1"/>
    </source>
</evidence>
<comment type="caution">
    <text evidence="1">The sequence shown here is derived from an EMBL/GenBank/DDBJ whole genome shotgun (WGS) entry which is preliminary data.</text>
</comment>
<protein>
    <submittedName>
        <fullName evidence="1">Uncharacterized protein</fullName>
    </submittedName>
</protein>
<gene>
    <name evidence="1" type="ORF">AAES_13597</name>
</gene>
<dbReference type="AlphaFoldDB" id="A0A0Q3XBB3"/>
<sequence length="126" mass="13892">MKHGCPEASSRLRKEGSRPWAVTITFGQLQPLSLQKGMDVMVGEATTRFGAVLAVASITLTNTQRLPHDMHIAHRNSPGLMWLTKRQKRQGKKSEPPCALCGEELGLPYEVYDSTEFKLFGPGLAV</sequence>
<keyword evidence="2" id="KW-1185">Reference proteome</keyword>
<accession>A0A0Q3XBB3</accession>
<proteinExistence type="predicted"/>